<sequence>MDIQLCTPQVLRLSSESQIRAGTYTFQPVDIDQVQDSTDLLRIIRSQPDGQEPADGIWHNLATTPPIEYRLGHIPVEVISWREIEILTMGRSTSSIEVVCRVDLSRMPPNHPKVFESPPSTPSILRRLRKWGRKTRNPDSSCSTQRSAGKCLARVEDTSRFVLGIRGCVLLLILSAVFLALSLFLGIFFTLMKSYGYSMGDAWTLASYIIGVGTIFTSVLGFAHYPNCNCWGKSKDKICTE</sequence>
<gene>
    <name evidence="2" type="ORF">L207DRAFT_535447</name>
</gene>
<evidence type="ECO:0000256" key="1">
    <source>
        <dbReference type="SAM" id="Phobius"/>
    </source>
</evidence>
<reference evidence="2 3" key="1">
    <citation type="submission" date="2016-04" db="EMBL/GenBank/DDBJ databases">
        <title>A degradative enzymes factory behind the ericoid mycorrhizal symbiosis.</title>
        <authorList>
            <consortium name="DOE Joint Genome Institute"/>
            <person name="Martino E."/>
            <person name="Morin E."/>
            <person name="Grelet G."/>
            <person name="Kuo A."/>
            <person name="Kohler A."/>
            <person name="Daghino S."/>
            <person name="Barry K."/>
            <person name="Choi C."/>
            <person name="Cichocki N."/>
            <person name="Clum A."/>
            <person name="Copeland A."/>
            <person name="Hainaut M."/>
            <person name="Haridas S."/>
            <person name="Labutti K."/>
            <person name="Lindquist E."/>
            <person name="Lipzen A."/>
            <person name="Khouja H.-R."/>
            <person name="Murat C."/>
            <person name="Ohm R."/>
            <person name="Olson A."/>
            <person name="Spatafora J."/>
            <person name="Veneault-Fourrey C."/>
            <person name="Henrissat B."/>
            <person name="Grigoriev I."/>
            <person name="Martin F."/>
            <person name="Perotto S."/>
        </authorList>
    </citation>
    <scope>NUCLEOTIDE SEQUENCE [LARGE SCALE GENOMIC DNA]</scope>
    <source>
        <strain evidence="2 3">F</strain>
    </source>
</reference>
<keyword evidence="3" id="KW-1185">Reference proteome</keyword>
<dbReference type="Proteomes" id="UP000235786">
    <property type="component" value="Unassembled WGS sequence"/>
</dbReference>
<proteinExistence type="predicted"/>
<accession>A0A2J6R4I6</accession>
<dbReference type="EMBL" id="KZ613956">
    <property type="protein sequence ID" value="PMD33422.1"/>
    <property type="molecule type" value="Genomic_DNA"/>
</dbReference>
<dbReference type="OrthoDB" id="7464126at2759"/>
<protein>
    <submittedName>
        <fullName evidence="2">Uncharacterized protein</fullName>
    </submittedName>
</protein>
<keyword evidence="1" id="KW-0812">Transmembrane</keyword>
<name>A0A2J6R4I6_HYAVF</name>
<dbReference type="AlphaFoldDB" id="A0A2J6R4I6"/>
<keyword evidence="1" id="KW-1133">Transmembrane helix</keyword>
<feature type="transmembrane region" description="Helical" evidence="1">
    <location>
        <begin position="203"/>
        <end position="225"/>
    </location>
</feature>
<organism evidence="2 3">
    <name type="scientific">Hyaloscypha variabilis (strain UAMH 11265 / GT02V1 / F)</name>
    <name type="common">Meliniomyces variabilis</name>
    <dbReference type="NCBI Taxonomy" id="1149755"/>
    <lineage>
        <taxon>Eukaryota</taxon>
        <taxon>Fungi</taxon>
        <taxon>Dikarya</taxon>
        <taxon>Ascomycota</taxon>
        <taxon>Pezizomycotina</taxon>
        <taxon>Leotiomycetes</taxon>
        <taxon>Helotiales</taxon>
        <taxon>Hyaloscyphaceae</taxon>
        <taxon>Hyaloscypha</taxon>
        <taxon>Hyaloscypha variabilis</taxon>
    </lineage>
</organism>
<evidence type="ECO:0000313" key="3">
    <source>
        <dbReference type="Proteomes" id="UP000235786"/>
    </source>
</evidence>
<keyword evidence="1" id="KW-0472">Membrane</keyword>
<evidence type="ECO:0000313" key="2">
    <source>
        <dbReference type="EMBL" id="PMD33422.1"/>
    </source>
</evidence>
<feature type="transmembrane region" description="Helical" evidence="1">
    <location>
        <begin position="169"/>
        <end position="191"/>
    </location>
</feature>